<dbReference type="InterPro" id="IPR008915">
    <property type="entry name" value="Peptidase_M50"/>
</dbReference>
<evidence type="ECO:0000256" key="6">
    <source>
        <dbReference type="ARBA" id="ARBA00022692"/>
    </source>
</evidence>
<dbReference type="InterPro" id="IPR052348">
    <property type="entry name" value="Metallopeptidase_M50B"/>
</dbReference>
<accession>A0ABW9F557</accession>
<keyword evidence="4" id="KW-1003">Cell membrane</keyword>
<comment type="caution">
    <text evidence="15">The sequence shown here is derived from an EMBL/GenBank/DDBJ whole genome shotgun (WGS) entry which is preliminary data.</text>
</comment>
<dbReference type="InterPro" id="IPR044537">
    <property type="entry name" value="Rip2-like"/>
</dbReference>
<keyword evidence="11" id="KW-0482">Metalloprotease</keyword>
<name>A0ABW9F557_9FIRM</name>
<feature type="transmembrane region" description="Helical" evidence="13">
    <location>
        <begin position="171"/>
        <end position="191"/>
    </location>
</feature>
<dbReference type="Pfam" id="PF02163">
    <property type="entry name" value="Peptidase_M50"/>
    <property type="match status" value="1"/>
</dbReference>
<keyword evidence="7" id="KW-0479">Metal-binding</keyword>
<evidence type="ECO:0000313" key="15">
    <source>
        <dbReference type="EMBL" id="MFM1524515.1"/>
    </source>
</evidence>
<keyword evidence="9" id="KW-0862">Zinc</keyword>
<evidence type="ECO:0000256" key="12">
    <source>
        <dbReference type="ARBA" id="ARBA00023136"/>
    </source>
</evidence>
<comment type="cofactor">
    <cofactor evidence="1">
        <name>Zn(2+)</name>
        <dbReference type="ChEBI" id="CHEBI:29105"/>
    </cofactor>
</comment>
<evidence type="ECO:0000256" key="4">
    <source>
        <dbReference type="ARBA" id="ARBA00022475"/>
    </source>
</evidence>
<sequence length="209" mass="23986">MNNKFSDFIILAISLLFVIITHELGHAIVALWNGDDTAKNEGRITFNPLKHLDLMGTLFLIVLKFGWAKPVPINSNKFKNERLGLFTVSIAGIMVNLMTCFFAILINNTLLYFQVFNYYLYILFNNIALYSVVFAIFNLLPIPPLDGSKILASILPKSFEYFIYKNEKYSYIILIVLLYLGVINKIIIPVIKPVLNFFNTITIYILQMI</sequence>
<dbReference type="EMBL" id="JBFNFH010000003">
    <property type="protein sequence ID" value="MFM1524515.1"/>
    <property type="molecule type" value="Genomic_DNA"/>
</dbReference>
<evidence type="ECO:0000313" key="16">
    <source>
        <dbReference type="Proteomes" id="UP001629536"/>
    </source>
</evidence>
<gene>
    <name evidence="15" type="ORF">ABGF40_02400</name>
</gene>
<dbReference type="GO" id="GO:0008233">
    <property type="term" value="F:peptidase activity"/>
    <property type="evidence" value="ECO:0007669"/>
    <property type="project" value="UniProtKB-KW"/>
</dbReference>
<keyword evidence="6 13" id="KW-0812">Transmembrane</keyword>
<keyword evidence="8" id="KW-0378">Hydrolase</keyword>
<evidence type="ECO:0000256" key="13">
    <source>
        <dbReference type="SAM" id="Phobius"/>
    </source>
</evidence>
<keyword evidence="5 15" id="KW-0645">Protease</keyword>
<dbReference type="PANTHER" id="PTHR35864:SF1">
    <property type="entry name" value="ZINC METALLOPROTEASE YWHC-RELATED"/>
    <property type="match status" value="1"/>
</dbReference>
<evidence type="ECO:0000259" key="14">
    <source>
        <dbReference type="Pfam" id="PF02163"/>
    </source>
</evidence>
<proteinExistence type="inferred from homology"/>
<comment type="subcellular location">
    <subcellularLocation>
        <location evidence="2">Cell membrane</location>
        <topology evidence="2">Multi-pass membrane protein</topology>
    </subcellularLocation>
</comment>
<comment type="similarity">
    <text evidence="3">Belongs to the peptidase M50B family.</text>
</comment>
<evidence type="ECO:0000256" key="10">
    <source>
        <dbReference type="ARBA" id="ARBA00022989"/>
    </source>
</evidence>
<dbReference type="CDD" id="cd06158">
    <property type="entry name" value="S2P-M50_like_1"/>
    <property type="match status" value="1"/>
</dbReference>
<keyword evidence="10 13" id="KW-1133">Transmembrane helix</keyword>
<organism evidence="15 16">
    <name type="scientific">Helcococcus bovis</name>
    <dbReference type="NCBI Taxonomy" id="3153252"/>
    <lineage>
        <taxon>Bacteria</taxon>
        <taxon>Bacillati</taxon>
        <taxon>Bacillota</taxon>
        <taxon>Tissierellia</taxon>
        <taxon>Tissierellales</taxon>
        <taxon>Peptoniphilaceae</taxon>
        <taxon>Helcococcus</taxon>
    </lineage>
</organism>
<evidence type="ECO:0000256" key="11">
    <source>
        <dbReference type="ARBA" id="ARBA00023049"/>
    </source>
</evidence>
<keyword evidence="16" id="KW-1185">Reference proteome</keyword>
<feature type="transmembrane region" description="Helical" evidence="13">
    <location>
        <begin position="83"/>
        <end position="106"/>
    </location>
</feature>
<dbReference type="RefSeq" id="WP_408126304.1">
    <property type="nucleotide sequence ID" value="NZ_JBFNFH010000003.1"/>
</dbReference>
<dbReference type="PANTHER" id="PTHR35864">
    <property type="entry name" value="ZINC METALLOPROTEASE MJ0611-RELATED"/>
    <property type="match status" value="1"/>
</dbReference>
<evidence type="ECO:0000256" key="5">
    <source>
        <dbReference type="ARBA" id="ARBA00022670"/>
    </source>
</evidence>
<evidence type="ECO:0000256" key="9">
    <source>
        <dbReference type="ARBA" id="ARBA00022833"/>
    </source>
</evidence>
<evidence type="ECO:0000256" key="3">
    <source>
        <dbReference type="ARBA" id="ARBA00007931"/>
    </source>
</evidence>
<feature type="transmembrane region" description="Helical" evidence="13">
    <location>
        <begin position="118"/>
        <end position="140"/>
    </location>
</feature>
<protein>
    <submittedName>
        <fullName evidence="15">Site-2 protease family protein</fullName>
    </submittedName>
</protein>
<dbReference type="Proteomes" id="UP001629536">
    <property type="component" value="Unassembled WGS sequence"/>
</dbReference>
<keyword evidence="12 13" id="KW-0472">Membrane</keyword>
<evidence type="ECO:0000256" key="2">
    <source>
        <dbReference type="ARBA" id="ARBA00004651"/>
    </source>
</evidence>
<evidence type="ECO:0000256" key="1">
    <source>
        <dbReference type="ARBA" id="ARBA00001947"/>
    </source>
</evidence>
<reference evidence="15 16" key="1">
    <citation type="journal article" date="2024" name="Front. Microbiol.">
        <title>Pangenomic and biochemical analyses of Helcococcus ovis reveal widespread tetracycline resistance and a novel bacterial species, Helcococcus bovis.</title>
        <authorList>
            <person name="Cunha F."/>
            <person name="Zhai Y."/>
            <person name="Casaro S."/>
            <person name="Jones K.L."/>
            <person name="Hernandez M."/>
            <person name="Bisinotto R.S."/>
            <person name="Kariyawasam S."/>
            <person name="Brown M.B."/>
            <person name="Phillips A."/>
            <person name="Jeong K.C."/>
            <person name="Galvao K.N."/>
        </authorList>
    </citation>
    <scope>NUCLEOTIDE SEQUENCE [LARGE SCALE GENOMIC DNA]</scope>
    <source>
        <strain evidence="15 16">KG197</strain>
    </source>
</reference>
<evidence type="ECO:0000256" key="7">
    <source>
        <dbReference type="ARBA" id="ARBA00022723"/>
    </source>
</evidence>
<evidence type="ECO:0000256" key="8">
    <source>
        <dbReference type="ARBA" id="ARBA00022801"/>
    </source>
</evidence>
<dbReference type="GO" id="GO:0006508">
    <property type="term" value="P:proteolysis"/>
    <property type="evidence" value="ECO:0007669"/>
    <property type="project" value="UniProtKB-KW"/>
</dbReference>
<feature type="domain" description="Peptidase M50" evidence="14">
    <location>
        <begin position="123"/>
        <end position="178"/>
    </location>
</feature>